<evidence type="ECO:0000256" key="5">
    <source>
        <dbReference type="SAM" id="MobiDB-lite"/>
    </source>
</evidence>
<keyword evidence="4" id="KW-0206">Cytoskeleton</keyword>
<dbReference type="InterPro" id="IPR014799">
    <property type="entry name" value="ASD2_dom"/>
</dbReference>
<evidence type="ECO:0000256" key="3">
    <source>
        <dbReference type="ARBA" id="ARBA00022490"/>
    </source>
</evidence>
<feature type="compositionally biased region" description="Polar residues" evidence="5">
    <location>
        <begin position="209"/>
        <end position="221"/>
    </location>
</feature>
<evidence type="ECO:0000256" key="2">
    <source>
        <dbReference type="ARBA" id="ARBA00006469"/>
    </source>
</evidence>
<dbReference type="GO" id="GO:0005912">
    <property type="term" value="C:adherens junction"/>
    <property type="evidence" value="ECO:0007669"/>
    <property type="project" value="TreeGrafter"/>
</dbReference>
<proteinExistence type="inferred from homology"/>
<dbReference type="GO" id="GO:0043296">
    <property type="term" value="C:apical junction complex"/>
    <property type="evidence" value="ECO:0007669"/>
    <property type="project" value="TreeGrafter"/>
</dbReference>
<evidence type="ECO:0000313" key="7">
    <source>
        <dbReference type="EMBL" id="KAF6023952.1"/>
    </source>
</evidence>
<evidence type="ECO:0000313" key="8">
    <source>
        <dbReference type="Proteomes" id="UP000593567"/>
    </source>
</evidence>
<dbReference type="GO" id="GO:0030864">
    <property type="term" value="C:cortical actin cytoskeleton"/>
    <property type="evidence" value="ECO:0007669"/>
    <property type="project" value="TreeGrafter"/>
</dbReference>
<feature type="compositionally biased region" description="Basic and acidic residues" evidence="5">
    <location>
        <begin position="267"/>
        <end position="283"/>
    </location>
</feature>
<evidence type="ECO:0000259" key="6">
    <source>
        <dbReference type="PROSITE" id="PS51307"/>
    </source>
</evidence>
<comment type="caution">
    <text evidence="7">The sequence shown here is derived from an EMBL/GenBank/DDBJ whole genome shotgun (WGS) entry which is preliminary data.</text>
</comment>
<feature type="compositionally biased region" description="Basic and acidic residues" evidence="5">
    <location>
        <begin position="367"/>
        <end position="376"/>
    </location>
</feature>
<organism evidence="7 8">
    <name type="scientific">Bugula neritina</name>
    <name type="common">Brown bryozoan</name>
    <name type="synonym">Sertularia neritina</name>
    <dbReference type="NCBI Taxonomy" id="10212"/>
    <lineage>
        <taxon>Eukaryota</taxon>
        <taxon>Metazoa</taxon>
        <taxon>Spiralia</taxon>
        <taxon>Lophotrochozoa</taxon>
        <taxon>Bryozoa</taxon>
        <taxon>Gymnolaemata</taxon>
        <taxon>Cheilostomatida</taxon>
        <taxon>Flustrina</taxon>
        <taxon>Buguloidea</taxon>
        <taxon>Bugulidae</taxon>
        <taxon>Bugula</taxon>
    </lineage>
</organism>
<feature type="compositionally biased region" description="Polar residues" evidence="5">
    <location>
        <begin position="482"/>
        <end position="505"/>
    </location>
</feature>
<dbReference type="PANTHER" id="PTHR15012:SF32">
    <property type="entry name" value="PROTEIN SHROOM"/>
    <property type="match status" value="1"/>
</dbReference>
<dbReference type="InterPro" id="IPR027685">
    <property type="entry name" value="Shroom_fam"/>
</dbReference>
<keyword evidence="8" id="KW-1185">Reference proteome</keyword>
<dbReference type="Gene3D" id="6.10.250.3120">
    <property type="match status" value="1"/>
</dbReference>
<dbReference type="PROSITE" id="PS51307">
    <property type="entry name" value="ASD2"/>
    <property type="match status" value="1"/>
</dbReference>
<name>A0A7J7JCF1_BUGNE</name>
<dbReference type="Pfam" id="PF08687">
    <property type="entry name" value="ASD2"/>
    <property type="match status" value="1"/>
</dbReference>
<feature type="compositionally biased region" description="Polar residues" evidence="5">
    <location>
        <begin position="536"/>
        <end position="562"/>
    </location>
</feature>
<dbReference type="AlphaFoldDB" id="A0A7J7JCF1"/>
<dbReference type="PANTHER" id="PTHR15012">
    <property type="entry name" value="APICAL PROTEIN/SHROOM-RELATED"/>
    <property type="match status" value="1"/>
</dbReference>
<comment type="subcellular location">
    <subcellularLocation>
        <location evidence="1">Cytoplasm</location>
        <location evidence="1">Cytoskeleton</location>
    </subcellularLocation>
</comment>
<protein>
    <submittedName>
        <fullName evidence="7">Shroom</fullName>
    </submittedName>
</protein>
<feature type="compositionally biased region" description="Basic residues" evidence="5">
    <location>
        <begin position="399"/>
        <end position="411"/>
    </location>
</feature>
<feature type="region of interest" description="Disordered" evidence="5">
    <location>
        <begin position="82"/>
        <end position="581"/>
    </location>
</feature>
<feature type="region of interest" description="Disordered" evidence="5">
    <location>
        <begin position="820"/>
        <end position="852"/>
    </location>
</feature>
<dbReference type="EMBL" id="VXIV02002642">
    <property type="protein sequence ID" value="KAF6023952.1"/>
    <property type="molecule type" value="Genomic_DNA"/>
</dbReference>
<dbReference type="GO" id="GO:0007015">
    <property type="term" value="P:actin filament organization"/>
    <property type="evidence" value="ECO:0007669"/>
    <property type="project" value="TreeGrafter"/>
</dbReference>
<evidence type="ECO:0000256" key="1">
    <source>
        <dbReference type="ARBA" id="ARBA00004245"/>
    </source>
</evidence>
<sequence>MAACKRKSGSKSLFEARSRQINRIGSLKQVLQGFNFGSHKLDRTNSEQDLGKPYQNLFNGATKVSDNDFDAGYTAQLRRVSKHQYVRSSPEGAKTAPAVVPPSRLNSQQSPASPHHPTPPSNQGITHHSPSGSAHSNVTQSPHSYNTDSSNHAPAVVSPHTHSAKFVTPPHHLPSSVATQHGGSKQAASVYTPPEGHSRAESMPKLHTGSRSSISHNTHQVLETDIDEPSSPDVQPPPPPRRQSKDQISNKPPPKPPKLLPTIHNSEINHNEAVKGFPHHSENPRVPSVTKPAAYVGSRGPVEPAPRPAKPLEPEPNTNTDYTPQYSPKLSSHRAEGRDETPPTFSPAQSKEQLNHSRESLVVPPKPLERKDRRSESLTVSPRGEDMTVTSGDLSANITRKHSLHKQRQSRRSYSSSSIHKEERALPDSKYSPTGKPSQRETEFSAIEKPTPTPAHRLDPHLVNNVIHENRPKPFDRYLPGSTPNSASHSRQPSAEILNISSRTESPAHPVRQQDGVSPTLPPRTPPRSPKHSPVASRSTRASFASLSGDSRKSTPSPQSAVSDAKYTAKSDPSTPVDKSFVPISKEIIAELAGQGIDITGKHKCISDESKARLVKLKTLNDSSTPVKRKPTVRHIRQKSADEILCDTQVEHLGRSIKDDTLSQVLSKPQKGTTDYLPGIFDDVLSRDVPRKQRQSVGSSPCHSTQSSDGDGSNMKLVSKPSSPQPSVSPFDELNTVQERKEEIVLVLKRKLSVLNEDQTFRRLEIEDNGASGDKVAEIVANKCTDRELSKYKSYIDDVEKITKLLLKLSRRLARAENELRNAPMDATDDDKKSLEQKRNNLQQQHNDAKSLKESIDKRKVPIVGFLRRALDETEFEQFDHFVSIKLKLIMELSDIEDQITHCEEQIAAVTAISS</sequence>
<dbReference type="Proteomes" id="UP000593567">
    <property type="component" value="Unassembled WGS sequence"/>
</dbReference>
<feature type="compositionally biased region" description="Polar residues" evidence="5">
    <location>
        <begin position="695"/>
        <end position="711"/>
    </location>
</feature>
<dbReference type="GO" id="GO:0051015">
    <property type="term" value="F:actin filament binding"/>
    <property type="evidence" value="ECO:0007669"/>
    <property type="project" value="InterPro"/>
</dbReference>
<feature type="compositionally biased region" description="Polar residues" evidence="5">
    <location>
        <begin position="388"/>
        <end position="398"/>
    </location>
</feature>
<feature type="domain" description="ASD2" evidence="6">
    <location>
        <begin position="612"/>
        <end position="915"/>
    </location>
</feature>
<dbReference type="GO" id="GO:0016324">
    <property type="term" value="C:apical plasma membrane"/>
    <property type="evidence" value="ECO:0007669"/>
    <property type="project" value="TreeGrafter"/>
</dbReference>
<accession>A0A7J7JCF1</accession>
<feature type="compositionally biased region" description="Polar residues" evidence="5">
    <location>
        <begin position="316"/>
        <end position="330"/>
    </location>
</feature>
<feature type="compositionally biased region" description="Basic and acidic residues" evidence="5">
    <location>
        <begin position="830"/>
        <end position="839"/>
    </location>
</feature>
<feature type="compositionally biased region" description="Low complexity" evidence="5">
    <location>
        <begin position="718"/>
        <end position="730"/>
    </location>
</feature>
<reference evidence="7" key="1">
    <citation type="submission" date="2020-06" db="EMBL/GenBank/DDBJ databases">
        <title>Draft genome of Bugula neritina, a colonial animal packing powerful symbionts and potential medicines.</title>
        <authorList>
            <person name="Rayko M."/>
        </authorList>
    </citation>
    <scope>NUCLEOTIDE SEQUENCE [LARGE SCALE GENOMIC DNA]</scope>
    <source>
        <strain evidence="7">Kwan_BN1</strain>
    </source>
</reference>
<feature type="compositionally biased region" description="Polar residues" evidence="5">
    <location>
        <begin position="122"/>
        <end position="152"/>
    </location>
</feature>
<comment type="similarity">
    <text evidence="2">Belongs to the shroom family.</text>
</comment>
<gene>
    <name evidence="7" type="ORF">EB796_017737</name>
</gene>
<dbReference type="OrthoDB" id="10063560at2759"/>
<keyword evidence="3" id="KW-0963">Cytoplasm</keyword>
<feature type="region of interest" description="Disordered" evidence="5">
    <location>
        <begin position="689"/>
        <end position="734"/>
    </location>
</feature>
<feature type="compositionally biased region" description="Polar residues" evidence="5">
    <location>
        <begin position="176"/>
        <end position="189"/>
    </location>
</feature>
<evidence type="ECO:0000256" key="4">
    <source>
        <dbReference type="ARBA" id="ARBA00023212"/>
    </source>
</evidence>